<evidence type="ECO:0008006" key="3">
    <source>
        <dbReference type="Google" id="ProtNLM"/>
    </source>
</evidence>
<proteinExistence type="predicted"/>
<evidence type="ECO:0000313" key="2">
    <source>
        <dbReference type="Proteomes" id="UP000673691"/>
    </source>
</evidence>
<keyword evidence="2" id="KW-1185">Reference proteome</keyword>
<dbReference type="OrthoDB" id="4927525at2759"/>
<organism evidence="1 2">
    <name type="scientific">Olpidium bornovanus</name>
    <dbReference type="NCBI Taxonomy" id="278681"/>
    <lineage>
        <taxon>Eukaryota</taxon>
        <taxon>Fungi</taxon>
        <taxon>Fungi incertae sedis</taxon>
        <taxon>Olpidiomycota</taxon>
        <taxon>Olpidiomycotina</taxon>
        <taxon>Olpidiomycetes</taxon>
        <taxon>Olpidiales</taxon>
        <taxon>Olpidiaceae</taxon>
        <taxon>Olpidium</taxon>
    </lineage>
</organism>
<dbReference type="EMBL" id="JAEFCI010008659">
    <property type="protein sequence ID" value="KAG5458317.1"/>
    <property type="molecule type" value="Genomic_DNA"/>
</dbReference>
<dbReference type="AlphaFoldDB" id="A0A8H8DHN7"/>
<gene>
    <name evidence="1" type="ORF">BJ554DRAFT_1478</name>
</gene>
<dbReference type="PANTHER" id="PTHR11439">
    <property type="entry name" value="GAG-POL-RELATED RETROTRANSPOSON"/>
    <property type="match status" value="1"/>
</dbReference>
<accession>A0A8H8DHN7</accession>
<protein>
    <recommendedName>
        <fullName evidence="3">Reverse transcriptase Ty1/copia-type domain-containing protein</fullName>
    </recommendedName>
</protein>
<dbReference type="PANTHER" id="PTHR11439:SF483">
    <property type="entry name" value="PEPTIDE SYNTHASE GLIP-LIKE, PUTATIVE (AFU_ORTHOLOGUE AFUA_3G12920)-RELATED"/>
    <property type="match status" value="1"/>
</dbReference>
<sequence length="151" mass="16594">MSDGGDLSFILGIRIRKMDDGSRTMDQRHYAEQTLIHFGMMDANHVSTLVEQGALEAMKINDEACDAGRYAEAVGSIMWMATMTRPDLAFAAALLARFTSAPTNRHWGAAKRALHYIKGTMDHGICFRAQGPGKITAFCNADWAGCHQTRA</sequence>
<comment type="caution">
    <text evidence="1">The sequence shown here is derived from an EMBL/GenBank/DDBJ whole genome shotgun (WGS) entry which is preliminary data.</text>
</comment>
<name>A0A8H8DHN7_9FUNG</name>
<reference evidence="1 2" key="1">
    <citation type="journal article" name="Sci. Rep.">
        <title>Genome-scale phylogenetic analyses confirm Olpidium as the closest living zoosporic fungus to the non-flagellated, terrestrial fungi.</title>
        <authorList>
            <person name="Chang Y."/>
            <person name="Rochon D."/>
            <person name="Sekimoto S."/>
            <person name="Wang Y."/>
            <person name="Chovatia M."/>
            <person name="Sandor L."/>
            <person name="Salamov A."/>
            <person name="Grigoriev I.V."/>
            <person name="Stajich J.E."/>
            <person name="Spatafora J.W."/>
        </authorList>
    </citation>
    <scope>NUCLEOTIDE SEQUENCE [LARGE SCALE GENOMIC DNA]</scope>
    <source>
        <strain evidence="1">S191</strain>
    </source>
</reference>
<evidence type="ECO:0000313" key="1">
    <source>
        <dbReference type="EMBL" id="KAG5458317.1"/>
    </source>
</evidence>
<dbReference type="Proteomes" id="UP000673691">
    <property type="component" value="Unassembled WGS sequence"/>
</dbReference>